<comment type="caution">
    <text evidence="1">The sequence shown here is derived from an EMBL/GenBank/DDBJ whole genome shotgun (WGS) entry which is preliminary data.</text>
</comment>
<dbReference type="AlphaFoldDB" id="A0ABD2MJL5"/>
<protein>
    <submittedName>
        <fullName evidence="1">Uncharacterized protein</fullName>
    </submittedName>
</protein>
<evidence type="ECO:0000313" key="1">
    <source>
        <dbReference type="EMBL" id="KAL3266543.1"/>
    </source>
</evidence>
<dbReference type="Proteomes" id="UP001516400">
    <property type="component" value="Unassembled WGS sequence"/>
</dbReference>
<organism evidence="1 2">
    <name type="scientific">Cryptolaemus montrouzieri</name>
    <dbReference type="NCBI Taxonomy" id="559131"/>
    <lineage>
        <taxon>Eukaryota</taxon>
        <taxon>Metazoa</taxon>
        <taxon>Ecdysozoa</taxon>
        <taxon>Arthropoda</taxon>
        <taxon>Hexapoda</taxon>
        <taxon>Insecta</taxon>
        <taxon>Pterygota</taxon>
        <taxon>Neoptera</taxon>
        <taxon>Endopterygota</taxon>
        <taxon>Coleoptera</taxon>
        <taxon>Polyphaga</taxon>
        <taxon>Cucujiformia</taxon>
        <taxon>Coccinelloidea</taxon>
        <taxon>Coccinellidae</taxon>
        <taxon>Scymninae</taxon>
        <taxon>Scymnini</taxon>
        <taxon>Cryptolaemus</taxon>
    </lineage>
</organism>
<dbReference type="EMBL" id="JABFTP020000001">
    <property type="protein sequence ID" value="KAL3266543.1"/>
    <property type="molecule type" value="Genomic_DNA"/>
</dbReference>
<keyword evidence="2" id="KW-1185">Reference proteome</keyword>
<evidence type="ECO:0000313" key="2">
    <source>
        <dbReference type="Proteomes" id="UP001516400"/>
    </source>
</evidence>
<gene>
    <name evidence="1" type="ORF">HHI36_010711</name>
</gene>
<name>A0ABD2MJL5_9CUCU</name>
<sequence>MNSKLRPEAPVYLPPTRDTAILSRSLENSPILQYKPKEPQCSRYSRRSVRHNLSFPNSPRPILGTKMSYLRAILGRKDENCQSNEDFFEIKEKNSNEEEYVEMQKDID</sequence>
<proteinExistence type="predicted"/>
<reference evidence="1 2" key="1">
    <citation type="journal article" date="2021" name="BMC Biol.">
        <title>Horizontally acquired antibacterial genes associated with adaptive radiation of ladybird beetles.</title>
        <authorList>
            <person name="Li H.S."/>
            <person name="Tang X.F."/>
            <person name="Huang Y.H."/>
            <person name="Xu Z.Y."/>
            <person name="Chen M.L."/>
            <person name="Du X.Y."/>
            <person name="Qiu B.Y."/>
            <person name="Chen P.T."/>
            <person name="Zhang W."/>
            <person name="Slipinski A."/>
            <person name="Escalona H.E."/>
            <person name="Waterhouse R.M."/>
            <person name="Zwick A."/>
            <person name="Pang H."/>
        </authorList>
    </citation>
    <scope>NUCLEOTIDE SEQUENCE [LARGE SCALE GENOMIC DNA]</scope>
    <source>
        <strain evidence="1">SYSU2018</strain>
    </source>
</reference>
<accession>A0ABD2MJL5</accession>